<dbReference type="AlphaFoldDB" id="A0AAU9KL94"/>
<evidence type="ECO:0000256" key="1">
    <source>
        <dbReference type="SAM" id="Phobius"/>
    </source>
</evidence>
<feature type="transmembrane region" description="Helical" evidence="1">
    <location>
        <begin position="188"/>
        <end position="206"/>
    </location>
</feature>
<proteinExistence type="predicted"/>
<sequence>MPLIQTKILKIDTRIWWAVFFLAQCLIAALMMISFALPEWTEIKGPIHIKGSLRNVKYFNGKHPDISYDDFYDDYCDTNIIASNNFCDEINNLWNGGGWFEVFEFLSLVSLFLWFGSFTFWVVRCGCDCHYTRRPHYSSLKAILTMVFHFIAFFTWVNVTDASFDDSCKYNVKTDNNPGTCTKDGPNIALFLTIFIPIVVVLYIIVSHVAHQWIIVNYSGQSYYGMQYVRNPGVVYQQNQGYQQGYPQGYVMGQPGVQYAPPQYQGQYPGQPGSYGYEQILNAQSGQAQNPQFAGPGVNLPRA</sequence>
<gene>
    <name evidence="2" type="ORF">BSTOLATCC_MIC59943</name>
</gene>
<feature type="transmembrane region" description="Helical" evidence="1">
    <location>
        <begin position="139"/>
        <end position="157"/>
    </location>
</feature>
<keyword evidence="1" id="KW-1133">Transmembrane helix</keyword>
<name>A0AAU9KL94_9CILI</name>
<protein>
    <recommendedName>
        <fullName evidence="4">MARVEL domain-containing protein</fullName>
    </recommendedName>
</protein>
<comment type="caution">
    <text evidence="2">The sequence shown here is derived from an EMBL/GenBank/DDBJ whole genome shotgun (WGS) entry which is preliminary data.</text>
</comment>
<reference evidence="2" key="1">
    <citation type="submission" date="2021-09" db="EMBL/GenBank/DDBJ databases">
        <authorList>
            <consortium name="AG Swart"/>
            <person name="Singh M."/>
            <person name="Singh A."/>
            <person name="Seah K."/>
            <person name="Emmerich C."/>
        </authorList>
    </citation>
    <scope>NUCLEOTIDE SEQUENCE</scope>
    <source>
        <strain evidence="2">ATCC30299</strain>
    </source>
</reference>
<dbReference type="EMBL" id="CAJZBQ010000057">
    <property type="protein sequence ID" value="CAG9334150.1"/>
    <property type="molecule type" value="Genomic_DNA"/>
</dbReference>
<organism evidence="2 3">
    <name type="scientific">Blepharisma stoltei</name>
    <dbReference type="NCBI Taxonomy" id="1481888"/>
    <lineage>
        <taxon>Eukaryota</taxon>
        <taxon>Sar</taxon>
        <taxon>Alveolata</taxon>
        <taxon>Ciliophora</taxon>
        <taxon>Postciliodesmatophora</taxon>
        <taxon>Heterotrichea</taxon>
        <taxon>Heterotrichida</taxon>
        <taxon>Blepharismidae</taxon>
        <taxon>Blepharisma</taxon>
    </lineage>
</organism>
<feature type="transmembrane region" description="Helical" evidence="1">
    <location>
        <begin position="15"/>
        <end position="37"/>
    </location>
</feature>
<feature type="transmembrane region" description="Helical" evidence="1">
    <location>
        <begin position="105"/>
        <end position="127"/>
    </location>
</feature>
<keyword evidence="3" id="KW-1185">Reference proteome</keyword>
<keyword evidence="1" id="KW-0472">Membrane</keyword>
<dbReference type="Proteomes" id="UP001162131">
    <property type="component" value="Unassembled WGS sequence"/>
</dbReference>
<accession>A0AAU9KL94</accession>
<keyword evidence="1" id="KW-0812">Transmembrane</keyword>
<evidence type="ECO:0008006" key="4">
    <source>
        <dbReference type="Google" id="ProtNLM"/>
    </source>
</evidence>
<evidence type="ECO:0000313" key="2">
    <source>
        <dbReference type="EMBL" id="CAG9334150.1"/>
    </source>
</evidence>
<evidence type="ECO:0000313" key="3">
    <source>
        <dbReference type="Proteomes" id="UP001162131"/>
    </source>
</evidence>